<accession>A0A8J7CEE8</accession>
<gene>
    <name evidence="10" type="primary">trxB</name>
    <name evidence="10" type="ORF">ICL16_15455</name>
</gene>
<organism evidence="10 11">
    <name type="scientific">Iningainema tapete BLCC-T55</name>
    <dbReference type="NCBI Taxonomy" id="2748662"/>
    <lineage>
        <taxon>Bacteria</taxon>
        <taxon>Bacillati</taxon>
        <taxon>Cyanobacteriota</taxon>
        <taxon>Cyanophyceae</taxon>
        <taxon>Nostocales</taxon>
        <taxon>Scytonemataceae</taxon>
        <taxon>Iningainema tapete</taxon>
    </lineage>
</organism>
<dbReference type="InterPro" id="IPR023753">
    <property type="entry name" value="FAD/NAD-binding_dom"/>
</dbReference>
<dbReference type="InterPro" id="IPR005982">
    <property type="entry name" value="Thioredox_Rdtase"/>
</dbReference>
<evidence type="ECO:0000256" key="6">
    <source>
        <dbReference type="ARBA" id="ARBA00023284"/>
    </source>
</evidence>
<evidence type="ECO:0000256" key="7">
    <source>
        <dbReference type="RuleBase" id="RU003880"/>
    </source>
</evidence>
<evidence type="ECO:0000313" key="10">
    <source>
        <dbReference type="EMBL" id="MBD2773430.1"/>
    </source>
</evidence>
<dbReference type="InterPro" id="IPR036249">
    <property type="entry name" value="Thioredoxin-like_sf"/>
</dbReference>
<sequence length="457" mass="50377">MTNQVENVVIIGSGPAGYTAAIYAARANLKPIVFEGFQAGGLPGGQLMTTTEVENFPGFPQGITGPQLMDKMKAQAERWGAELYTEDVIEVDLSQRPYTVRSEEQEFKTNSIIIATGATAKRLNLPSEHQFWSRGISACAICDGATPIFHGSELAVIGGGDSAAEESIYLTKYGSKVNMLVRTEKMRASKAMQDRVLSNPKIHVHWNTEVIDVVGDEKHMNGVKIRNSKTGEERLLQVKGLFYAIGHNPNTSLFKGKLELDEVGYIVTKPGSPETSVEGVFAAGDVQDHEYRQAITAAGSGCMAAMLAERWLSSTGLIQEFHQKQETPSNELEHQPEEQKTDEQLAAEFDLNATRHQGGYALRKLFHESDRPLIVKYVSPGCGPCHTLKPILNKVVDEFDGKIHFVEIDIDKDRDIAENAGVVGTPTVQFFKNRELLTELKGVKPKSEYRRLVESNL</sequence>
<dbReference type="PRINTS" id="PR00469">
    <property type="entry name" value="PNDRDTASEII"/>
</dbReference>
<feature type="domain" description="Thioredoxin" evidence="9">
    <location>
        <begin position="340"/>
        <end position="457"/>
    </location>
</feature>
<evidence type="ECO:0000256" key="2">
    <source>
        <dbReference type="ARBA" id="ARBA00022827"/>
    </source>
</evidence>
<evidence type="ECO:0000256" key="4">
    <source>
        <dbReference type="ARBA" id="ARBA00023002"/>
    </source>
</evidence>
<dbReference type="InterPro" id="IPR050097">
    <property type="entry name" value="Ferredoxin-NADP_redctase_2"/>
</dbReference>
<dbReference type="PRINTS" id="PR00368">
    <property type="entry name" value="FADPNR"/>
</dbReference>
<comment type="subunit">
    <text evidence="7">Homodimer.</text>
</comment>
<comment type="similarity">
    <text evidence="7">Belongs to the class-II pyridine nucleotide-disulfide oxidoreductase family.</text>
</comment>
<dbReference type="Pfam" id="PF00085">
    <property type="entry name" value="Thioredoxin"/>
    <property type="match status" value="1"/>
</dbReference>
<evidence type="ECO:0000259" key="9">
    <source>
        <dbReference type="PROSITE" id="PS51352"/>
    </source>
</evidence>
<dbReference type="AlphaFoldDB" id="A0A8J7CEE8"/>
<dbReference type="InterPro" id="IPR013766">
    <property type="entry name" value="Thioredoxin_domain"/>
</dbReference>
<dbReference type="GO" id="GO:0019430">
    <property type="term" value="P:removal of superoxide radicals"/>
    <property type="evidence" value="ECO:0007669"/>
    <property type="project" value="UniProtKB-UniRule"/>
</dbReference>
<comment type="caution">
    <text evidence="10">The sequence shown here is derived from an EMBL/GenBank/DDBJ whole genome shotgun (WGS) entry which is preliminary data.</text>
</comment>
<evidence type="ECO:0000313" key="11">
    <source>
        <dbReference type="Proteomes" id="UP000629098"/>
    </source>
</evidence>
<dbReference type="FunFam" id="3.50.50.60:FF:000064">
    <property type="entry name" value="Thioredoxin reductase"/>
    <property type="match status" value="1"/>
</dbReference>
<dbReference type="Gene3D" id="3.50.50.60">
    <property type="entry name" value="FAD/NAD(P)-binding domain"/>
    <property type="match status" value="2"/>
</dbReference>
<dbReference type="SUPFAM" id="SSF52833">
    <property type="entry name" value="Thioredoxin-like"/>
    <property type="match status" value="1"/>
</dbReference>
<reference evidence="10" key="1">
    <citation type="submission" date="2020-09" db="EMBL/GenBank/DDBJ databases">
        <title>Iningainema tapete sp. nov. (Scytonemataceae, Cyanobacteria) from greenhouses in central Florida (USA) produces two types of nodularin with biosynthetic potential for microcystin-LR and anabaenopeptins.</title>
        <authorList>
            <person name="Berthold D.E."/>
            <person name="Lefler F.W."/>
            <person name="Huang I.-S."/>
            <person name="Abdulla H."/>
            <person name="Zimba P.V."/>
            <person name="Laughinghouse H.D. IV."/>
        </authorList>
    </citation>
    <scope>NUCLEOTIDE SEQUENCE</scope>
    <source>
        <strain evidence="10">BLCCT55</strain>
    </source>
</reference>
<dbReference type="NCBIfam" id="TIGR01292">
    <property type="entry name" value="TRX_reduct"/>
    <property type="match status" value="1"/>
</dbReference>
<keyword evidence="5" id="KW-1015">Disulfide bond</keyword>
<dbReference type="SUPFAM" id="SSF51905">
    <property type="entry name" value="FAD/NAD(P)-binding domain"/>
    <property type="match status" value="1"/>
</dbReference>
<evidence type="ECO:0000256" key="1">
    <source>
        <dbReference type="ARBA" id="ARBA00022630"/>
    </source>
</evidence>
<dbReference type="RefSeq" id="WP_190829238.1">
    <property type="nucleotide sequence ID" value="NZ_CAWPPI010000053.1"/>
</dbReference>
<dbReference type="PROSITE" id="PS00573">
    <property type="entry name" value="PYRIDINE_REDOX_2"/>
    <property type="match status" value="1"/>
</dbReference>
<keyword evidence="3 8" id="KW-0521">NADP</keyword>
<dbReference type="Proteomes" id="UP000629098">
    <property type="component" value="Unassembled WGS sequence"/>
</dbReference>
<dbReference type="GO" id="GO:0005737">
    <property type="term" value="C:cytoplasm"/>
    <property type="evidence" value="ECO:0007669"/>
    <property type="project" value="InterPro"/>
</dbReference>
<evidence type="ECO:0000256" key="8">
    <source>
        <dbReference type="RuleBase" id="RU003881"/>
    </source>
</evidence>
<dbReference type="PROSITE" id="PS51352">
    <property type="entry name" value="THIOREDOXIN_2"/>
    <property type="match status" value="1"/>
</dbReference>
<evidence type="ECO:0000256" key="5">
    <source>
        <dbReference type="ARBA" id="ARBA00023157"/>
    </source>
</evidence>
<keyword evidence="11" id="KW-1185">Reference proteome</keyword>
<proteinExistence type="inferred from homology"/>
<dbReference type="EC" id="1.8.1.9" evidence="7"/>
<evidence type="ECO:0000256" key="3">
    <source>
        <dbReference type="ARBA" id="ARBA00022857"/>
    </source>
</evidence>
<dbReference type="GO" id="GO:0004791">
    <property type="term" value="F:thioredoxin-disulfide reductase (NADPH) activity"/>
    <property type="evidence" value="ECO:0007669"/>
    <property type="project" value="UniProtKB-UniRule"/>
</dbReference>
<keyword evidence="2 7" id="KW-0274">FAD</keyword>
<dbReference type="InterPro" id="IPR036188">
    <property type="entry name" value="FAD/NAD-bd_sf"/>
</dbReference>
<dbReference type="EMBL" id="JACXAE010000053">
    <property type="protein sequence ID" value="MBD2773430.1"/>
    <property type="molecule type" value="Genomic_DNA"/>
</dbReference>
<comment type="cofactor">
    <cofactor evidence="8">
        <name>FAD</name>
        <dbReference type="ChEBI" id="CHEBI:57692"/>
    </cofactor>
    <text evidence="8">Binds 1 FAD per subunit.</text>
</comment>
<dbReference type="Pfam" id="PF07992">
    <property type="entry name" value="Pyr_redox_2"/>
    <property type="match status" value="1"/>
</dbReference>
<comment type="catalytic activity">
    <reaction evidence="7">
        <text>[thioredoxin]-dithiol + NADP(+) = [thioredoxin]-disulfide + NADPH + H(+)</text>
        <dbReference type="Rhea" id="RHEA:20345"/>
        <dbReference type="Rhea" id="RHEA-COMP:10698"/>
        <dbReference type="Rhea" id="RHEA-COMP:10700"/>
        <dbReference type="ChEBI" id="CHEBI:15378"/>
        <dbReference type="ChEBI" id="CHEBI:29950"/>
        <dbReference type="ChEBI" id="CHEBI:50058"/>
        <dbReference type="ChEBI" id="CHEBI:57783"/>
        <dbReference type="ChEBI" id="CHEBI:58349"/>
        <dbReference type="EC" id="1.8.1.9"/>
    </reaction>
</comment>
<dbReference type="PANTHER" id="PTHR48105">
    <property type="entry name" value="THIOREDOXIN REDUCTASE 1-RELATED-RELATED"/>
    <property type="match status" value="1"/>
</dbReference>
<name>A0A8J7CEE8_9CYAN</name>
<dbReference type="Gene3D" id="3.40.30.10">
    <property type="entry name" value="Glutaredoxin"/>
    <property type="match status" value="1"/>
</dbReference>
<keyword evidence="1 7" id="KW-0285">Flavoprotein</keyword>
<keyword evidence="6 7" id="KW-0676">Redox-active center</keyword>
<protein>
    <recommendedName>
        <fullName evidence="7">Thioredoxin reductase</fullName>
        <ecNumber evidence="7">1.8.1.9</ecNumber>
    </recommendedName>
</protein>
<dbReference type="InterPro" id="IPR008255">
    <property type="entry name" value="Pyr_nucl-diS_OxRdtase_2_AS"/>
</dbReference>
<keyword evidence="4 7" id="KW-0560">Oxidoreductase</keyword>